<dbReference type="NCBIfam" id="TIGR00693">
    <property type="entry name" value="thiE"/>
    <property type="match status" value="1"/>
</dbReference>
<comment type="similarity">
    <text evidence="9 10">Belongs to the thiamine-phosphate synthase family.</text>
</comment>
<keyword evidence="3 9" id="KW-0479">Metal-binding</keyword>
<comment type="pathway">
    <text evidence="1 9 11">Cofactor biosynthesis; thiamine diphosphate biosynthesis; thiamine phosphate from 4-amino-2-methyl-5-diphosphomethylpyrimidine and 4-methyl-5-(2-phosphoethyl)-thiazole: step 1/1.</text>
</comment>
<dbReference type="FunFam" id="3.20.20.70:FF:000096">
    <property type="entry name" value="Thiamine-phosphate synthase"/>
    <property type="match status" value="1"/>
</dbReference>
<reference evidence="14" key="1">
    <citation type="submission" date="2016-01" db="EMBL/GenBank/DDBJ databases">
        <authorList>
            <person name="Mitreva M."/>
            <person name="Pepin K.H."/>
            <person name="Mihindukulasuriya K.A."/>
            <person name="Fulton R."/>
            <person name="Fronick C."/>
            <person name="O'Laughlin M."/>
            <person name="Miner T."/>
            <person name="Herter B."/>
            <person name="Rosa B.A."/>
            <person name="Cordes M."/>
            <person name="Tomlinson C."/>
            <person name="Wollam A."/>
            <person name="Palsikar V.B."/>
            <person name="Mardis E.R."/>
            <person name="Wilson R.K."/>
        </authorList>
    </citation>
    <scope>NUCLEOTIDE SEQUENCE [LARGE SCALE GENOMIC DNA]</scope>
    <source>
        <strain evidence="14">DNF00729</strain>
    </source>
</reference>
<evidence type="ECO:0000256" key="8">
    <source>
        <dbReference type="ARBA" id="ARBA00047883"/>
    </source>
</evidence>
<dbReference type="Pfam" id="PF02581">
    <property type="entry name" value="TMP-TENI"/>
    <property type="match status" value="1"/>
</dbReference>
<dbReference type="STRING" id="755172.HMPREF1863_00115"/>
<dbReference type="AlphaFoldDB" id="A0A134AL04"/>
<keyword evidence="4 9" id="KW-0460">Magnesium</keyword>
<dbReference type="GO" id="GO:0009228">
    <property type="term" value="P:thiamine biosynthetic process"/>
    <property type="evidence" value="ECO:0007669"/>
    <property type="project" value="UniProtKB-KW"/>
</dbReference>
<sequence length="204" mass="22211">MKKLYFVTNSEAFDDELDFLRSVESALIGGVDYLQLREKNRTDKEVLRLARELKAMAEEYDTPLIVDDRIDVAYAAGCGVHIGADDLPISVARKILGDDAIIGASVKSVERAYEAAEEGADYFGTGALFPTKTKVITRPTSLETFRAIKEAVDVPVFAIGGINEETLPKLKGLPMDGICVVSAIQYAKNPEGAVKGLRKLLETV</sequence>
<feature type="binding site" evidence="9">
    <location>
        <position position="134"/>
    </location>
    <ligand>
        <name>4-amino-2-methyl-5-(diphosphooxymethyl)pyrimidine</name>
        <dbReference type="ChEBI" id="CHEBI:57841"/>
    </ligand>
</feature>
<dbReference type="SUPFAM" id="SSF51391">
    <property type="entry name" value="Thiamin phosphate synthase"/>
    <property type="match status" value="1"/>
</dbReference>
<dbReference type="InterPro" id="IPR022998">
    <property type="entry name" value="ThiamineP_synth_TenI"/>
</dbReference>
<dbReference type="Gene3D" id="3.20.20.70">
    <property type="entry name" value="Aldolase class I"/>
    <property type="match status" value="1"/>
</dbReference>
<comment type="catalytic activity">
    <reaction evidence="7 9 10">
        <text>2-(2-carboxy-4-methylthiazol-5-yl)ethyl phosphate + 4-amino-2-methyl-5-(diphosphooxymethyl)pyrimidine + 2 H(+) = thiamine phosphate + CO2 + diphosphate</text>
        <dbReference type="Rhea" id="RHEA:47848"/>
        <dbReference type="ChEBI" id="CHEBI:15378"/>
        <dbReference type="ChEBI" id="CHEBI:16526"/>
        <dbReference type="ChEBI" id="CHEBI:33019"/>
        <dbReference type="ChEBI" id="CHEBI:37575"/>
        <dbReference type="ChEBI" id="CHEBI:57841"/>
        <dbReference type="ChEBI" id="CHEBI:62890"/>
        <dbReference type="EC" id="2.5.1.3"/>
    </reaction>
</comment>
<dbReference type="InterPro" id="IPR036206">
    <property type="entry name" value="ThiamineP_synth_sf"/>
</dbReference>
<dbReference type="GO" id="GO:0005737">
    <property type="term" value="C:cytoplasm"/>
    <property type="evidence" value="ECO:0007669"/>
    <property type="project" value="TreeGrafter"/>
</dbReference>
<dbReference type="RefSeq" id="WP_068366163.1">
    <property type="nucleotide sequence ID" value="NZ_KQ960155.1"/>
</dbReference>
<feature type="binding site" evidence="9">
    <location>
        <position position="68"/>
    </location>
    <ligand>
        <name>Mg(2+)</name>
        <dbReference type="ChEBI" id="CHEBI:18420"/>
    </ligand>
</feature>
<proteinExistence type="inferred from homology"/>
<evidence type="ECO:0000256" key="4">
    <source>
        <dbReference type="ARBA" id="ARBA00022842"/>
    </source>
</evidence>
<comment type="cofactor">
    <cofactor evidence="9">
        <name>Mg(2+)</name>
        <dbReference type="ChEBI" id="CHEBI:18420"/>
    </cofactor>
    <text evidence="9">Binds 1 Mg(2+) ion per subunit.</text>
</comment>
<comment type="function">
    <text evidence="9">Condenses 4-methyl-5-(beta-hydroxyethyl)thiazole monophosphate (THZ-P) and 2-methyl-4-amino-5-hydroxymethyl pyrimidine pyrophosphate (HMP-PP) to form thiamine monophosphate (TMP).</text>
</comment>
<feature type="domain" description="Thiamine phosphate synthase/TenI" evidence="12">
    <location>
        <begin position="4"/>
        <end position="184"/>
    </location>
</feature>
<organism evidence="13 14">
    <name type="scientific">Aedoeadaptatus coxii</name>
    <dbReference type="NCBI Taxonomy" id="755172"/>
    <lineage>
        <taxon>Bacteria</taxon>
        <taxon>Bacillati</taxon>
        <taxon>Bacillota</taxon>
        <taxon>Tissierellia</taxon>
        <taxon>Tissierellales</taxon>
        <taxon>Peptoniphilaceae</taxon>
        <taxon>Aedoeadaptatus</taxon>
    </lineage>
</organism>
<dbReference type="GO" id="GO:0004789">
    <property type="term" value="F:thiamine-phosphate diphosphorylase activity"/>
    <property type="evidence" value="ECO:0007669"/>
    <property type="project" value="UniProtKB-UniRule"/>
</dbReference>
<feature type="binding site" evidence="9">
    <location>
        <position position="67"/>
    </location>
    <ligand>
        <name>4-amino-2-methyl-5-(diphosphooxymethyl)pyrimidine</name>
        <dbReference type="ChEBI" id="CHEBI:57841"/>
    </ligand>
</feature>
<evidence type="ECO:0000256" key="5">
    <source>
        <dbReference type="ARBA" id="ARBA00022977"/>
    </source>
</evidence>
<keyword evidence="14" id="KW-1185">Reference proteome</keyword>
<evidence type="ECO:0000256" key="11">
    <source>
        <dbReference type="RuleBase" id="RU004253"/>
    </source>
</evidence>
<evidence type="ECO:0000256" key="3">
    <source>
        <dbReference type="ARBA" id="ARBA00022723"/>
    </source>
</evidence>
<comment type="caution">
    <text evidence="13">The sequence shown here is derived from an EMBL/GenBank/DDBJ whole genome shotgun (WGS) entry which is preliminary data.</text>
</comment>
<feature type="binding site" evidence="9">
    <location>
        <position position="161"/>
    </location>
    <ligand>
        <name>2-[(2R,5Z)-2-carboxy-4-methylthiazol-5(2H)-ylidene]ethyl phosphate</name>
        <dbReference type="ChEBI" id="CHEBI:62899"/>
    </ligand>
</feature>
<evidence type="ECO:0000313" key="14">
    <source>
        <dbReference type="Proteomes" id="UP000070442"/>
    </source>
</evidence>
<feature type="binding site" evidence="9">
    <location>
        <position position="86"/>
    </location>
    <ligand>
        <name>Mg(2+)</name>
        <dbReference type="ChEBI" id="CHEBI:18420"/>
    </ligand>
</feature>
<evidence type="ECO:0000256" key="9">
    <source>
        <dbReference type="HAMAP-Rule" id="MF_00097"/>
    </source>
</evidence>
<dbReference type="OrthoDB" id="9812206at2"/>
<feature type="binding site" evidence="9">
    <location>
        <position position="105"/>
    </location>
    <ligand>
        <name>4-amino-2-methyl-5-(diphosphooxymethyl)pyrimidine</name>
        <dbReference type="ChEBI" id="CHEBI:57841"/>
    </ligand>
</feature>
<dbReference type="PATRIC" id="fig|755172.3.peg.111"/>
<evidence type="ECO:0000256" key="1">
    <source>
        <dbReference type="ARBA" id="ARBA00005165"/>
    </source>
</evidence>
<feature type="binding site" evidence="9">
    <location>
        <begin position="181"/>
        <end position="182"/>
    </location>
    <ligand>
        <name>2-[(2R,5Z)-2-carboxy-4-methylthiazol-5(2H)-ylidene]ethyl phosphate</name>
        <dbReference type="ChEBI" id="CHEBI:62899"/>
    </ligand>
</feature>
<dbReference type="PANTHER" id="PTHR20857">
    <property type="entry name" value="THIAMINE-PHOSPHATE PYROPHOSPHORYLASE"/>
    <property type="match status" value="1"/>
</dbReference>
<evidence type="ECO:0000259" key="12">
    <source>
        <dbReference type="Pfam" id="PF02581"/>
    </source>
</evidence>
<evidence type="ECO:0000256" key="2">
    <source>
        <dbReference type="ARBA" id="ARBA00022679"/>
    </source>
</evidence>
<dbReference type="InterPro" id="IPR013785">
    <property type="entry name" value="Aldolase_TIM"/>
</dbReference>
<protein>
    <recommendedName>
        <fullName evidence="9">Thiamine-phosphate synthase</fullName>
        <shortName evidence="9">TP synthase</shortName>
        <shortName evidence="9">TPS</shortName>
        <ecNumber evidence="9">2.5.1.3</ecNumber>
    </recommendedName>
    <alternativeName>
        <fullName evidence="9">Thiamine-phosphate pyrophosphorylase</fullName>
        <shortName evidence="9">TMP pyrophosphorylase</shortName>
        <shortName evidence="9">TMP-PPase</shortName>
    </alternativeName>
</protein>
<dbReference type="Proteomes" id="UP000070442">
    <property type="component" value="Unassembled WGS sequence"/>
</dbReference>
<feature type="binding site" evidence="9">
    <location>
        <begin position="35"/>
        <end position="39"/>
    </location>
    <ligand>
        <name>4-amino-2-methyl-5-(diphosphooxymethyl)pyrimidine</name>
        <dbReference type="ChEBI" id="CHEBI:57841"/>
    </ligand>
</feature>
<accession>A0A134AL04</accession>
<keyword evidence="2 9" id="KW-0808">Transferase</keyword>
<dbReference type="UniPathway" id="UPA00060">
    <property type="reaction ID" value="UER00141"/>
</dbReference>
<feature type="binding site" evidence="9">
    <location>
        <begin position="131"/>
        <end position="133"/>
    </location>
    <ligand>
        <name>2-[(2R,5Z)-2-carboxy-4-methylthiazol-5(2H)-ylidene]ethyl phosphate</name>
        <dbReference type="ChEBI" id="CHEBI:62899"/>
    </ligand>
</feature>
<dbReference type="HAMAP" id="MF_00097">
    <property type="entry name" value="TMP_synthase"/>
    <property type="match status" value="1"/>
</dbReference>
<keyword evidence="5 9" id="KW-0784">Thiamine biosynthesis</keyword>
<dbReference type="InterPro" id="IPR034291">
    <property type="entry name" value="TMP_synthase"/>
</dbReference>
<dbReference type="CDD" id="cd00564">
    <property type="entry name" value="TMP_TenI"/>
    <property type="match status" value="1"/>
</dbReference>
<evidence type="ECO:0000256" key="7">
    <source>
        <dbReference type="ARBA" id="ARBA00047851"/>
    </source>
</evidence>
<name>A0A134AL04_9FIRM</name>
<dbReference type="EMBL" id="LSDG01000002">
    <property type="protein sequence ID" value="KXB68403.1"/>
    <property type="molecule type" value="Genomic_DNA"/>
</dbReference>
<comment type="catalytic activity">
    <reaction evidence="6 9 10">
        <text>4-methyl-5-(2-phosphooxyethyl)-thiazole + 4-amino-2-methyl-5-(diphosphooxymethyl)pyrimidine + H(+) = thiamine phosphate + diphosphate</text>
        <dbReference type="Rhea" id="RHEA:22328"/>
        <dbReference type="ChEBI" id="CHEBI:15378"/>
        <dbReference type="ChEBI" id="CHEBI:33019"/>
        <dbReference type="ChEBI" id="CHEBI:37575"/>
        <dbReference type="ChEBI" id="CHEBI:57841"/>
        <dbReference type="ChEBI" id="CHEBI:58296"/>
        <dbReference type="EC" id="2.5.1.3"/>
    </reaction>
</comment>
<comment type="catalytic activity">
    <reaction evidence="8 9 10">
        <text>2-[(2R,5Z)-2-carboxy-4-methylthiazol-5(2H)-ylidene]ethyl phosphate + 4-amino-2-methyl-5-(diphosphooxymethyl)pyrimidine + 2 H(+) = thiamine phosphate + CO2 + diphosphate</text>
        <dbReference type="Rhea" id="RHEA:47844"/>
        <dbReference type="ChEBI" id="CHEBI:15378"/>
        <dbReference type="ChEBI" id="CHEBI:16526"/>
        <dbReference type="ChEBI" id="CHEBI:33019"/>
        <dbReference type="ChEBI" id="CHEBI:37575"/>
        <dbReference type="ChEBI" id="CHEBI:57841"/>
        <dbReference type="ChEBI" id="CHEBI:62899"/>
        <dbReference type="EC" id="2.5.1.3"/>
    </reaction>
</comment>
<evidence type="ECO:0000256" key="10">
    <source>
        <dbReference type="RuleBase" id="RU003826"/>
    </source>
</evidence>
<dbReference type="EC" id="2.5.1.3" evidence="9"/>
<dbReference type="PANTHER" id="PTHR20857:SF15">
    <property type="entry name" value="THIAMINE-PHOSPHATE SYNTHASE"/>
    <property type="match status" value="1"/>
</dbReference>
<evidence type="ECO:0000313" key="13">
    <source>
        <dbReference type="EMBL" id="KXB68403.1"/>
    </source>
</evidence>
<dbReference type="GO" id="GO:0009229">
    <property type="term" value="P:thiamine diphosphate biosynthetic process"/>
    <property type="evidence" value="ECO:0007669"/>
    <property type="project" value="UniProtKB-UniRule"/>
</dbReference>
<dbReference type="GO" id="GO:0000287">
    <property type="term" value="F:magnesium ion binding"/>
    <property type="evidence" value="ECO:0007669"/>
    <property type="project" value="UniProtKB-UniRule"/>
</dbReference>
<evidence type="ECO:0000256" key="6">
    <source>
        <dbReference type="ARBA" id="ARBA00047334"/>
    </source>
</evidence>
<gene>
    <name evidence="9" type="primary">thiE</name>
    <name evidence="13" type="ORF">HMPREF1863_00115</name>
</gene>